<feature type="compositionally biased region" description="Gly residues" evidence="1">
    <location>
        <begin position="105"/>
        <end position="114"/>
    </location>
</feature>
<keyword evidence="3" id="KW-1185">Reference proteome</keyword>
<reference evidence="2 3" key="1">
    <citation type="journal article" date="2023" name="Sci. Data">
        <title>Genome assembly of the Korean intertidal mud-creeper Batillaria attramentaria.</title>
        <authorList>
            <person name="Patra A.K."/>
            <person name="Ho P.T."/>
            <person name="Jun S."/>
            <person name="Lee S.J."/>
            <person name="Kim Y."/>
            <person name="Won Y.J."/>
        </authorList>
    </citation>
    <scope>NUCLEOTIDE SEQUENCE [LARGE SCALE GENOMIC DNA]</scope>
    <source>
        <strain evidence="2">Wonlab-2016</strain>
    </source>
</reference>
<name>A0ABD0KEC1_9CAEN</name>
<comment type="caution">
    <text evidence="2">The sequence shown here is derived from an EMBL/GenBank/DDBJ whole genome shotgun (WGS) entry which is preliminary data.</text>
</comment>
<gene>
    <name evidence="2" type="ORF">BaRGS_00023536</name>
</gene>
<evidence type="ECO:0000313" key="3">
    <source>
        <dbReference type="Proteomes" id="UP001519460"/>
    </source>
</evidence>
<protein>
    <submittedName>
        <fullName evidence="2">Uncharacterized protein</fullName>
    </submittedName>
</protein>
<proteinExistence type="predicted"/>
<feature type="compositionally biased region" description="Basic and acidic residues" evidence="1">
    <location>
        <begin position="87"/>
        <end position="101"/>
    </location>
</feature>
<dbReference type="Proteomes" id="UP001519460">
    <property type="component" value="Unassembled WGS sequence"/>
</dbReference>
<evidence type="ECO:0000313" key="2">
    <source>
        <dbReference type="EMBL" id="KAK7485285.1"/>
    </source>
</evidence>
<dbReference type="EMBL" id="JACVVK020000197">
    <property type="protein sequence ID" value="KAK7485285.1"/>
    <property type="molecule type" value="Genomic_DNA"/>
</dbReference>
<feature type="region of interest" description="Disordered" evidence="1">
    <location>
        <begin position="82"/>
        <end position="114"/>
    </location>
</feature>
<organism evidence="2 3">
    <name type="scientific">Batillaria attramentaria</name>
    <dbReference type="NCBI Taxonomy" id="370345"/>
    <lineage>
        <taxon>Eukaryota</taxon>
        <taxon>Metazoa</taxon>
        <taxon>Spiralia</taxon>
        <taxon>Lophotrochozoa</taxon>
        <taxon>Mollusca</taxon>
        <taxon>Gastropoda</taxon>
        <taxon>Caenogastropoda</taxon>
        <taxon>Sorbeoconcha</taxon>
        <taxon>Cerithioidea</taxon>
        <taxon>Batillariidae</taxon>
        <taxon>Batillaria</taxon>
    </lineage>
</organism>
<sequence>MTQRVRVVAKHVGRCRSPSTRATPRQMNPESEVPCGRMKLELCARRRHEMCAKFVCMMAERCLRDVRDQHPDLLFCLFSFSRPQGGDLEKAGHRESERKLEGSLGAEGGGGGLP</sequence>
<accession>A0ABD0KEC1</accession>
<evidence type="ECO:0000256" key="1">
    <source>
        <dbReference type="SAM" id="MobiDB-lite"/>
    </source>
</evidence>
<dbReference type="AlphaFoldDB" id="A0ABD0KEC1"/>